<dbReference type="EMBL" id="LAZR01001964">
    <property type="protein sequence ID" value="KKN36460.1"/>
    <property type="molecule type" value="Genomic_DNA"/>
</dbReference>
<keyword evidence="1" id="KW-1133">Transmembrane helix</keyword>
<comment type="caution">
    <text evidence="2">The sequence shown here is derived from an EMBL/GenBank/DDBJ whole genome shotgun (WGS) entry which is preliminary data.</text>
</comment>
<protein>
    <submittedName>
        <fullName evidence="2">Uncharacterized protein</fullName>
    </submittedName>
</protein>
<dbReference type="AlphaFoldDB" id="A0A0F9PXU5"/>
<sequence length="61" mass="6798">MRLRTKLSIFFMAVIFTFVGFNLIVFSPAMDLLRVGKKAGNEIIANVLLKEEPITKHSGSS</sequence>
<proteinExistence type="predicted"/>
<evidence type="ECO:0000313" key="2">
    <source>
        <dbReference type="EMBL" id="KKN36460.1"/>
    </source>
</evidence>
<reference evidence="2" key="1">
    <citation type="journal article" date="2015" name="Nature">
        <title>Complex archaea that bridge the gap between prokaryotes and eukaryotes.</title>
        <authorList>
            <person name="Spang A."/>
            <person name="Saw J.H."/>
            <person name="Jorgensen S.L."/>
            <person name="Zaremba-Niedzwiedzka K."/>
            <person name="Martijn J."/>
            <person name="Lind A.E."/>
            <person name="van Eijk R."/>
            <person name="Schleper C."/>
            <person name="Guy L."/>
            <person name="Ettema T.J."/>
        </authorList>
    </citation>
    <scope>NUCLEOTIDE SEQUENCE</scope>
</reference>
<organism evidence="2">
    <name type="scientific">marine sediment metagenome</name>
    <dbReference type="NCBI Taxonomy" id="412755"/>
    <lineage>
        <taxon>unclassified sequences</taxon>
        <taxon>metagenomes</taxon>
        <taxon>ecological metagenomes</taxon>
    </lineage>
</organism>
<accession>A0A0F9PXU5</accession>
<keyword evidence="1" id="KW-0472">Membrane</keyword>
<feature type="transmembrane region" description="Helical" evidence="1">
    <location>
        <begin position="7"/>
        <end position="26"/>
    </location>
</feature>
<name>A0A0F9PXU5_9ZZZZ</name>
<gene>
    <name evidence="2" type="ORF">LCGC14_0773440</name>
</gene>
<keyword evidence="1" id="KW-0812">Transmembrane</keyword>
<evidence type="ECO:0000256" key="1">
    <source>
        <dbReference type="SAM" id="Phobius"/>
    </source>
</evidence>